<keyword evidence="1" id="KW-0378">Hydrolase</keyword>
<evidence type="ECO:0000313" key="4">
    <source>
        <dbReference type="Proteomes" id="UP000823910"/>
    </source>
</evidence>
<dbReference type="Pfam" id="PF03061">
    <property type="entry name" value="4HBT"/>
    <property type="match status" value="1"/>
</dbReference>
<dbReference type="CDD" id="cd03443">
    <property type="entry name" value="PaaI_thioesterase"/>
    <property type="match status" value="1"/>
</dbReference>
<dbReference type="GO" id="GO:0016289">
    <property type="term" value="F:acyl-CoA hydrolase activity"/>
    <property type="evidence" value="ECO:0007669"/>
    <property type="project" value="UniProtKB-ARBA"/>
</dbReference>
<evidence type="ECO:0000256" key="1">
    <source>
        <dbReference type="ARBA" id="ARBA00022801"/>
    </source>
</evidence>
<dbReference type="SUPFAM" id="SSF54637">
    <property type="entry name" value="Thioesterase/thiol ester dehydrase-isomerase"/>
    <property type="match status" value="1"/>
</dbReference>
<dbReference type="PANTHER" id="PTHR42856:SF1">
    <property type="entry name" value="ACYL-COENZYME A THIOESTERASE PAAI"/>
    <property type="match status" value="1"/>
</dbReference>
<evidence type="ECO:0000259" key="2">
    <source>
        <dbReference type="Pfam" id="PF03061"/>
    </source>
</evidence>
<dbReference type="NCBIfam" id="TIGR00369">
    <property type="entry name" value="unchar_dom_1"/>
    <property type="match status" value="1"/>
</dbReference>
<reference evidence="3" key="1">
    <citation type="journal article" date="2021" name="PeerJ">
        <title>Extensive microbial diversity within the chicken gut microbiome revealed by metagenomics and culture.</title>
        <authorList>
            <person name="Gilroy R."/>
            <person name="Ravi A."/>
            <person name="Getino M."/>
            <person name="Pursley I."/>
            <person name="Horton D.L."/>
            <person name="Alikhan N.F."/>
            <person name="Baker D."/>
            <person name="Gharbi K."/>
            <person name="Hall N."/>
            <person name="Watson M."/>
            <person name="Adriaenssens E.M."/>
            <person name="Foster-Nyarko E."/>
            <person name="Jarju S."/>
            <person name="Secka A."/>
            <person name="Antonio M."/>
            <person name="Oren A."/>
            <person name="Chaudhuri R.R."/>
            <person name="La Ragione R."/>
            <person name="Hildebrand F."/>
            <person name="Pallen M.J."/>
        </authorList>
    </citation>
    <scope>NUCLEOTIDE SEQUENCE</scope>
    <source>
        <strain evidence="3">CHK180-15479</strain>
    </source>
</reference>
<gene>
    <name evidence="3" type="ORF">H9704_07615</name>
</gene>
<organism evidence="3 4">
    <name type="scientific">Candidatus Enterocloster excrementipullorum</name>
    <dbReference type="NCBI Taxonomy" id="2838559"/>
    <lineage>
        <taxon>Bacteria</taxon>
        <taxon>Bacillati</taxon>
        <taxon>Bacillota</taxon>
        <taxon>Clostridia</taxon>
        <taxon>Lachnospirales</taxon>
        <taxon>Lachnospiraceae</taxon>
        <taxon>Enterocloster</taxon>
    </lineage>
</organism>
<reference evidence="3" key="2">
    <citation type="submission" date="2021-04" db="EMBL/GenBank/DDBJ databases">
        <authorList>
            <person name="Gilroy R."/>
        </authorList>
    </citation>
    <scope>NUCLEOTIDE SEQUENCE</scope>
    <source>
        <strain evidence="3">CHK180-15479</strain>
    </source>
</reference>
<evidence type="ECO:0000313" key="3">
    <source>
        <dbReference type="EMBL" id="HJC06006.1"/>
    </source>
</evidence>
<dbReference type="AlphaFoldDB" id="A0A9D2SGT6"/>
<name>A0A9D2SGT6_9FIRM</name>
<feature type="domain" description="Thioesterase" evidence="2">
    <location>
        <begin position="47"/>
        <end position="118"/>
    </location>
</feature>
<dbReference type="InterPro" id="IPR006683">
    <property type="entry name" value="Thioestr_dom"/>
</dbReference>
<protein>
    <submittedName>
        <fullName evidence="3">PaaI family thioesterase</fullName>
    </submittedName>
</protein>
<dbReference type="InterPro" id="IPR052723">
    <property type="entry name" value="Acyl-CoA_thioesterase_PaaI"/>
</dbReference>
<proteinExistence type="predicted"/>
<dbReference type="EMBL" id="DWWT01000031">
    <property type="protein sequence ID" value="HJC06006.1"/>
    <property type="molecule type" value="Genomic_DNA"/>
</dbReference>
<dbReference type="InterPro" id="IPR003736">
    <property type="entry name" value="PAAI_dom"/>
</dbReference>
<accession>A0A9D2SGT6</accession>
<dbReference type="InterPro" id="IPR029069">
    <property type="entry name" value="HotDog_dom_sf"/>
</dbReference>
<comment type="caution">
    <text evidence="3">The sequence shown here is derived from an EMBL/GenBank/DDBJ whole genome shotgun (WGS) entry which is preliminary data.</text>
</comment>
<dbReference type="PANTHER" id="PTHR42856">
    <property type="entry name" value="ACYL-COENZYME A THIOESTERASE PAAI"/>
    <property type="match status" value="1"/>
</dbReference>
<sequence>MNEKITAAVNSLIHPLLGFEKTQVEELSKGHAVLSIELTEGAHNALGNVHGGFLFTLCDTASGAVSASESRVSVTLDSNIHYLKGVKQGRLRIEARSIHCGRTTLVVETKITNEEGEPIAAGTFTMYKIGDL</sequence>
<dbReference type="Proteomes" id="UP000823910">
    <property type="component" value="Unassembled WGS sequence"/>
</dbReference>
<dbReference type="Gene3D" id="3.10.129.10">
    <property type="entry name" value="Hotdog Thioesterase"/>
    <property type="match status" value="1"/>
</dbReference>